<evidence type="ECO:0000313" key="16">
    <source>
        <dbReference type="Proteomes" id="UP000283530"/>
    </source>
</evidence>
<dbReference type="InterPro" id="IPR013083">
    <property type="entry name" value="Znf_RING/FYVE/PHD"/>
</dbReference>
<dbReference type="PROSITE" id="PS51873">
    <property type="entry name" value="TRIAD"/>
    <property type="match status" value="1"/>
</dbReference>
<evidence type="ECO:0000256" key="3">
    <source>
        <dbReference type="ARBA" id="ARBA00003976"/>
    </source>
</evidence>
<dbReference type="SUPFAM" id="SSF57850">
    <property type="entry name" value="RING/U-box"/>
    <property type="match status" value="3"/>
</dbReference>
<feature type="domain" description="RING-type" evidence="14">
    <location>
        <begin position="121"/>
        <end position="332"/>
    </location>
</feature>
<name>A0A3S3NWJ6_9MAGN</name>
<dbReference type="SMART" id="SM00184">
    <property type="entry name" value="RING"/>
    <property type="match status" value="1"/>
</dbReference>
<dbReference type="Gene3D" id="1.20.120.1750">
    <property type="match status" value="1"/>
</dbReference>
<dbReference type="Pfam" id="PF13445">
    <property type="entry name" value="zf-RING_UBOX"/>
    <property type="match status" value="1"/>
</dbReference>
<evidence type="ECO:0000256" key="11">
    <source>
        <dbReference type="ARBA" id="ARBA00022833"/>
    </source>
</evidence>
<keyword evidence="8" id="KW-0677">Repeat</keyword>
<comment type="cofactor">
    <cofactor evidence="2">
        <name>Zn(2+)</name>
        <dbReference type="ChEBI" id="CHEBI:29105"/>
    </cofactor>
</comment>
<dbReference type="CDD" id="cd22582">
    <property type="entry name" value="BRcat_RBR_unk"/>
    <property type="match status" value="1"/>
</dbReference>
<dbReference type="InterPro" id="IPR031127">
    <property type="entry name" value="E3_UB_ligase_RBR"/>
</dbReference>
<dbReference type="EC" id="2.3.2.31" evidence="5"/>
<dbReference type="PROSITE" id="PS00518">
    <property type="entry name" value="ZF_RING_1"/>
    <property type="match status" value="1"/>
</dbReference>
<evidence type="ECO:0000313" key="15">
    <source>
        <dbReference type="EMBL" id="RWR95846.1"/>
    </source>
</evidence>
<comment type="function">
    <text evidence="3">Might act as an E3 ubiquitin-protein ligase, or as part of E3 complex, which accepts ubiquitin from specific E2 ubiquitin-conjugating enzymes and then transfers it to substrates.</text>
</comment>
<dbReference type="SMART" id="SM00647">
    <property type="entry name" value="IBR"/>
    <property type="match status" value="2"/>
</dbReference>
<evidence type="ECO:0000256" key="10">
    <source>
        <dbReference type="ARBA" id="ARBA00022786"/>
    </source>
</evidence>
<comment type="similarity">
    <text evidence="4">Belongs to the RBR family. Ariadne subfamily.</text>
</comment>
<evidence type="ECO:0000259" key="14">
    <source>
        <dbReference type="PROSITE" id="PS51873"/>
    </source>
</evidence>
<feature type="domain" description="RING-type" evidence="13">
    <location>
        <begin position="125"/>
        <end position="170"/>
    </location>
</feature>
<dbReference type="InterPro" id="IPR017907">
    <property type="entry name" value="Znf_RING_CS"/>
</dbReference>
<sequence length="332" mass="38382">MEDPDIQIIQDIESEEEEINTLLSWKGDSNNPICVEKYTFDLALQEALFASISHKNQAIILSDTEEERGKGDPQNPILVENYIGEETLKPFRKTPSKVSSFKQQHSIHETGQSSNSKPEQEMIFCQICLETQHPNETFKIKQCSHVFCTDCIRGHVAAKIQENQTTVRCPDLQCDGVLELEFCRPILPSEVFERWGSVLCESLILGSMKFYCPFKDCSALLVDERESDSTVITMSECPHCWRLFCAQCKVPWHSDVSCEEFHKLKENERGQEDLMLMKLAKEKKWQRCPQCGFYVERTDGCIFMKCRCRYCFCYHCGGPMIETSHYCARCKR</sequence>
<evidence type="ECO:0000256" key="4">
    <source>
        <dbReference type="ARBA" id="ARBA00005884"/>
    </source>
</evidence>
<dbReference type="GO" id="GO:0008270">
    <property type="term" value="F:zinc ion binding"/>
    <property type="evidence" value="ECO:0007669"/>
    <property type="project" value="UniProtKB-KW"/>
</dbReference>
<evidence type="ECO:0000259" key="13">
    <source>
        <dbReference type="PROSITE" id="PS50089"/>
    </source>
</evidence>
<proteinExistence type="inferred from homology"/>
<keyword evidence="7" id="KW-0479">Metal-binding</keyword>
<dbReference type="InterPro" id="IPR027370">
    <property type="entry name" value="Znf-RING_euk"/>
</dbReference>
<dbReference type="EMBL" id="QPKB01000011">
    <property type="protein sequence ID" value="RWR95846.1"/>
    <property type="molecule type" value="Genomic_DNA"/>
</dbReference>
<evidence type="ECO:0000256" key="8">
    <source>
        <dbReference type="ARBA" id="ARBA00022737"/>
    </source>
</evidence>
<reference evidence="15 16" key="1">
    <citation type="journal article" date="2019" name="Nat. Plants">
        <title>Stout camphor tree genome fills gaps in understanding of flowering plant genome evolution.</title>
        <authorList>
            <person name="Chaw S.M."/>
            <person name="Liu Y.C."/>
            <person name="Wu Y.W."/>
            <person name="Wang H.Y."/>
            <person name="Lin C.I."/>
            <person name="Wu C.S."/>
            <person name="Ke H.M."/>
            <person name="Chang L.Y."/>
            <person name="Hsu C.Y."/>
            <person name="Yang H.T."/>
            <person name="Sudianto E."/>
            <person name="Hsu M.H."/>
            <person name="Wu K.P."/>
            <person name="Wang L.N."/>
            <person name="Leebens-Mack J.H."/>
            <person name="Tsai I.J."/>
        </authorList>
    </citation>
    <scope>NUCLEOTIDE SEQUENCE [LARGE SCALE GENOMIC DNA]</scope>
    <source>
        <strain evidence="16">cv. Chaw 1501</strain>
        <tissue evidence="15">Young leaves</tissue>
    </source>
</reference>
<dbReference type="CDD" id="cd22584">
    <property type="entry name" value="Rcat_RBR_unk"/>
    <property type="match status" value="1"/>
</dbReference>
<keyword evidence="16" id="KW-1185">Reference proteome</keyword>
<keyword evidence="10" id="KW-0833">Ubl conjugation pathway</keyword>
<comment type="caution">
    <text evidence="15">The sequence shown here is derived from an EMBL/GenBank/DDBJ whole genome shotgun (WGS) entry which is preliminary data.</text>
</comment>
<dbReference type="PROSITE" id="PS50089">
    <property type="entry name" value="ZF_RING_2"/>
    <property type="match status" value="1"/>
</dbReference>
<dbReference type="PANTHER" id="PTHR11685">
    <property type="entry name" value="RBR FAMILY RING FINGER AND IBR DOMAIN-CONTAINING"/>
    <property type="match status" value="1"/>
</dbReference>
<dbReference type="OrthoDB" id="10009520at2759"/>
<dbReference type="Proteomes" id="UP000283530">
    <property type="component" value="Unassembled WGS sequence"/>
</dbReference>
<evidence type="ECO:0000256" key="7">
    <source>
        <dbReference type="ARBA" id="ARBA00022723"/>
    </source>
</evidence>
<evidence type="ECO:0000256" key="6">
    <source>
        <dbReference type="ARBA" id="ARBA00022679"/>
    </source>
</evidence>
<dbReference type="FunFam" id="3.30.40.10:FF:000230">
    <property type="entry name" value="RBR-type E3 ubiquitin transferase"/>
    <property type="match status" value="1"/>
</dbReference>
<dbReference type="STRING" id="337451.A0A3S3NWJ6"/>
<dbReference type="FunFam" id="1.20.120.1750:FF:000018">
    <property type="entry name" value="RBR-type E3 ubiquitin transferase"/>
    <property type="match status" value="1"/>
</dbReference>
<dbReference type="Gene3D" id="3.30.40.10">
    <property type="entry name" value="Zinc/RING finger domain, C3HC4 (zinc finger)"/>
    <property type="match status" value="1"/>
</dbReference>
<dbReference type="InterPro" id="IPR044066">
    <property type="entry name" value="TRIAD_supradom"/>
</dbReference>
<dbReference type="Pfam" id="PF01485">
    <property type="entry name" value="IBR"/>
    <property type="match status" value="1"/>
</dbReference>
<evidence type="ECO:0000256" key="5">
    <source>
        <dbReference type="ARBA" id="ARBA00012251"/>
    </source>
</evidence>
<protein>
    <recommendedName>
        <fullName evidence="5">RBR-type E3 ubiquitin transferase</fullName>
        <ecNumber evidence="5">2.3.2.31</ecNumber>
    </recommendedName>
</protein>
<gene>
    <name evidence="15" type="ORF">CKAN_02520300</name>
</gene>
<organism evidence="15 16">
    <name type="scientific">Cinnamomum micranthum f. kanehirae</name>
    <dbReference type="NCBI Taxonomy" id="337451"/>
    <lineage>
        <taxon>Eukaryota</taxon>
        <taxon>Viridiplantae</taxon>
        <taxon>Streptophyta</taxon>
        <taxon>Embryophyta</taxon>
        <taxon>Tracheophyta</taxon>
        <taxon>Spermatophyta</taxon>
        <taxon>Magnoliopsida</taxon>
        <taxon>Magnoliidae</taxon>
        <taxon>Laurales</taxon>
        <taxon>Lauraceae</taxon>
        <taxon>Cinnamomum</taxon>
    </lineage>
</organism>
<evidence type="ECO:0000256" key="2">
    <source>
        <dbReference type="ARBA" id="ARBA00001947"/>
    </source>
</evidence>
<keyword evidence="11" id="KW-0862">Zinc</keyword>
<comment type="catalytic activity">
    <reaction evidence="1">
        <text>[E2 ubiquitin-conjugating enzyme]-S-ubiquitinyl-L-cysteine + [acceptor protein]-L-lysine = [E2 ubiquitin-conjugating enzyme]-L-cysteine + [acceptor protein]-N(6)-ubiquitinyl-L-lysine.</text>
        <dbReference type="EC" id="2.3.2.31"/>
    </reaction>
</comment>
<dbReference type="GO" id="GO:0061630">
    <property type="term" value="F:ubiquitin protein ligase activity"/>
    <property type="evidence" value="ECO:0007669"/>
    <property type="project" value="UniProtKB-EC"/>
</dbReference>
<dbReference type="AlphaFoldDB" id="A0A3S3NWJ6"/>
<dbReference type="InterPro" id="IPR002867">
    <property type="entry name" value="IBR_dom"/>
</dbReference>
<dbReference type="InterPro" id="IPR001841">
    <property type="entry name" value="Znf_RING"/>
</dbReference>
<dbReference type="GO" id="GO:0016567">
    <property type="term" value="P:protein ubiquitination"/>
    <property type="evidence" value="ECO:0007669"/>
    <property type="project" value="InterPro"/>
</dbReference>
<evidence type="ECO:0000256" key="1">
    <source>
        <dbReference type="ARBA" id="ARBA00001798"/>
    </source>
</evidence>
<keyword evidence="6" id="KW-0808">Transferase</keyword>
<evidence type="ECO:0000256" key="9">
    <source>
        <dbReference type="ARBA" id="ARBA00022771"/>
    </source>
</evidence>
<evidence type="ECO:0000256" key="12">
    <source>
        <dbReference type="PROSITE-ProRule" id="PRU00175"/>
    </source>
</evidence>
<keyword evidence="9 12" id="KW-0863">Zinc-finger</keyword>
<accession>A0A3S3NWJ6</accession>